<dbReference type="EMBL" id="MLJW01006826">
    <property type="protein sequence ID" value="OIQ66115.1"/>
    <property type="molecule type" value="Genomic_DNA"/>
</dbReference>
<sequence>MIPWRLIGPVPSDYALDSNNYTGGNQAPKGAVAQIKSAKEGVDPWFAAIVHIRLSKTDPNWAIFTAVPYLPVTDIAYGWANNQSGHWQVRDFGTAQIGCGVTPLPVLNEFGFGCPSA</sequence>
<dbReference type="AlphaFoldDB" id="A0A1J5PLF4"/>
<comment type="caution">
    <text evidence="1">The sequence shown here is derived from an EMBL/GenBank/DDBJ whole genome shotgun (WGS) entry which is preliminary data.</text>
</comment>
<gene>
    <name evidence="1" type="ORF">GALL_523190</name>
</gene>
<protein>
    <submittedName>
        <fullName evidence="1">Uncharacterized protein</fullName>
    </submittedName>
</protein>
<proteinExistence type="predicted"/>
<name>A0A1J5PLF4_9ZZZZ</name>
<evidence type="ECO:0000313" key="1">
    <source>
        <dbReference type="EMBL" id="OIQ66115.1"/>
    </source>
</evidence>
<organism evidence="1">
    <name type="scientific">mine drainage metagenome</name>
    <dbReference type="NCBI Taxonomy" id="410659"/>
    <lineage>
        <taxon>unclassified sequences</taxon>
        <taxon>metagenomes</taxon>
        <taxon>ecological metagenomes</taxon>
    </lineage>
</organism>
<accession>A0A1J5PLF4</accession>
<reference evidence="1" key="1">
    <citation type="submission" date="2016-10" db="EMBL/GenBank/DDBJ databases">
        <title>Sequence of Gallionella enrichment culture.</title>
        <authorList>
            <person name="Poehlein A."/>
            <person name="Muehling M."/>
            <person name="Daniel R."/>
        </authorList>
    </citation>
    <scope>NUCLEOTIDE SEQUENCE</scope>
</reference>